<protein>
    <submittedName>
        <fullName evidence="1">Uncharacterized protein</fullName>
    </submittedName>
</protein>
<evidence type="ECO:0000313" key="2">
    <source>
        <dbReference type="Proteomes" id="UP000027143"/>
    </source>
</evidence>
<evidence type="ECO:0000313" key="1">
    <source>
        <dbReference type="EMBL" id="KEC66066.1"/>
    </source>
</evidence>
<gene>
    <name evidence="1" type="ORF">O7U_00597</name>
</gene>
<proteinExistence type="predicted"/>
<sequence length="106" mass="12656">MSGYVHRKLITSDCLSLDIATVKMDRWFPESCDYRLIDEGKDLYWCGIHWCQETLRRHIKHNFLYVDRERFTKTSYVLKQIISNISPVFSVKTGDEIDHLTQRLMV</sequence>
<keyword evidence="2" id="KW-1185">Reference proteome</keyword>
<accession>A0ABR4SPJ0</accession>
<name>A0ABR4SPJ0_BARQI</name>
<reference evidence="1 2" key="1">
    <citation type="submission" date="2012-04" db="EMBL/GenBank/DDBJ databases">
        <title>The Genome Sequence of Bartonella quintana JK 68.</title>
        <authorList>
            <consortium name="The Broad Institute Genome Sequencing Platform"/>
            <consortium name="The Broad Institute Genome Sequencing Center for Infectious Disease"/>
            <person name="Feldgarden M."/>
            <person name="Kirby J."/>
            <person name="Kosoy M."/>
            <person name="Birtles R."/>
            <person name="Probert W.S."/>
            <person name="Chiaraviglio L."/>
            <person name="Walker B."/>
            <person name="Young S.K."/>
            <person name="Zeng Q."/>
            <person name="Gargeya S."/>
            <person name="Fitzgerald M."/>
            <person name="Haas B."/>
            <person name="Abouelleil A."/>
            <person name="Alvarado L."/>
            <person name="Arachchi H.M."/>
            <person name="Berlin A.M."/>
            <person name="Chapman S.B."/>
            <person name="Goldberg J."/>
            <person name="Griggs A."/>
            <person name="Gujja S."/>
            <person name="Hansen M."/>
            <person name="Howarth C."/>
            <person name="Imamovic A."/>
            <person name="Larimer J."/>
            <person name="McCowen C."/>
            <person name="Montmayeur A."/>
            <person name="Murphy C."/>
            <person name="Neiman D."/>
            <person name="Pearson M."/>
            <person name="Priest M."/>
            <person name="Roberts A."/>
            <person name="Saif S."/>
            <person name="Shea T."/>
            <person name="Sisk P."/>
            <person name="Sykes S."/>
            <person name="Wortman J."/>
            <person name="Nusbaum C."/>
            <person name="Birren B."/>
        </authorList>
    </citation>
    <scope>NUCLEOTIDE SEQUENCE [LARGE SCALE GENOMIC DNA]</scope>
    <source>
        <strain evidence="1 2">JK 68</strain>
    </source>
</reference>
<comment type="caution">
    <text evidence="1">The sequence shown here is derived from an EMBL/GenBank/DDBJ whole genome shotgun (WGS) entry which is preliminary data.</text>
</comment>
<organism evidence="1 2">
    <name type="scientific">Bartonella quintana JK 68</name>
    <dbReference type="NCBI Taxonomy" id="1134503"/>
    <lineage>
        <taxon>Bacteria</taxon>
        <taxon>Pseudomonadati</taxon>
        <taxon>Pseudomonadota</taxon>
        <taxon>Alphaproteobacteria</taxon>
        <taxon>Hyphomicrobiales</taxon>
        <taxon>Bartonellaceae</taxon>
        <taxon>Bartonella</taxon>
    </lineage>
</organism>
<dbReference type="EMBL" id="AHPD01000007">
    <property type="protein sequence ID" value="KEC66066.1"/>
    <property type="molecule type" value="Genomic_DNA"/>
</dbReference>
<dbReference type="Proteomes" id="UP000027143">
    <property type="component" value="Unassembled WGS sequence"/>
</dbReference>